<evidence type="ECO:0000256" key="8">
    <source>
        <dbReference type="ARBA" id="ARBA00022777"/>
    </source>
</evidence>
<dbReference type="SUPFAM" id="SSF52047">
    <property type="entry name" value="RNI-like"/>
    <property type="match status" value="1"/>
</dbReference>
<dbReference type="InterPro" id="IPR011009">
    <property type="entry name" value="Kinase-like_dom_sf"/>
</dbReference>
<evidence type="ECO:0000256" key="3">
    <source>
        <dbReference type="ARBA" id="ARBA00022614"/>
    </source>
</evidence>
<keyword evidence="6" id="KW-0677">Repeat</keyword>
<evidence type="ECO:0000256" key="9">
    <source>
        <dbReference type="ARBA" id="ARBA00022840"/>
    </source>
</evidence>
<dbReference type="Pfam" id="PF13855">
    <property type="entry name" value="LRR_8"/>
    <property type="match status" value="1"/>
</dbReference>
<keyword evidence="3" id="KW-0433">Leucine-rich repeat</keyword>
<evidence type="ECO:0000256" key="11">
    <source>
        <dbReference type="ARBA" id="ARBA00023136"/>
    </source>
</evidence>
<dbReference type="InterPro" id="IPR008271">
    <property type="entry name" value="Ser/Thr_kinase_AS"/>
</dbReference>
<comment type="similarity">
    <text evidence="2">Belongs to the protein kinase superfamily. Ser/Thr protein kinase family.</text>
</comment>
<dbReference type="PANTHER" id="PTHR48056">
    <property type="entry name" value="LRR RECEPTOR-LIKE SERINE/THREONINE-PROTEIN KINASE-RELATED"/>
    <property type="match status" value="1"/>
</dbReference>
<evidence type="ECO:0000256" key="13">
    <source>
        <dbReference type="PROSITE-ProRule" id="PRU10141"/>
    </source>
</evidence>
<dbReference type="InterPro" id="IPR032675">
    <property type="entry name" value="LRR_dom_sf"/>
</dbReference>
<dbReference type="Gene3D" id="3.30.200.20">
    <property type="entry name" value="Phosphorylase Kinase, domain 1"/>
    <property type="match status" value="1"/>
</dbReference>
<evidence type="ECO:0000256" key="5">
    <source>
        <dbReference type="ARBA" id="ARBA00022692"/>
    </source>
</evidence>
<evidence type="ECO:0000256" key="14">
    <source>
        <dbReference type="SAM" id="Phobius"/>
    </source>
</evidence>
<evidence type="ECO:0000256" key="15">
    <source>
        <dbReference type="SAM" id="SignalP"/>
    </source>
</evidence>
<keyword evidence="8" id="KW-0418">Kinase</keyword>
<keyword evidence="5 14" id="KW-0812">Transmembrane</keyword>
<organism evidence="17 18">
    <name type="scientific">Penstemon davidsonii</name>
    <dbReference type="NCBI Taxonomy" id="160366"/>
    <lineage>
        <taxon>Eukaryota</taxon>
        <taxon>Viridiplantae</taxon>
        <taxon>Streptophyta</taxon>
        <taxon>Embryophyta</taxon>
        <taxon>Tracheophyta</taxon>
        <taxon>Spermatophyta</taxon>
        <taxon>Magnoliopsida</taxon>
        <taxon>eudicotyledons</taxon>
        <taxon>Gunneridae</taxon>
        <taxon>Pentapetalae</taxon>
        <taxon>asterids</taxon>
        <taxon>lamiids</taxon>
        <taxon>Lamiales</taxon>
        <taxon>Plantaginaceae</taxon>
        <taxon>Cheloneae</taxon>
        <taxon>Penstemon</taxon>
    </lineage>
</organism>
<keyword evidence="10 14" id="KW-1133">Transmembrane helix</keyword>
<evidence type="ECO:0000256" key="2">
    <source>
        <dbReference type="ARBA" id="ARBA00008684"/>
    </source>
</evidence>
<dbReference type="Gene3D" id="1.10.510.10">
    <property type="entry name" value="Transferase(Phosphotransferase) domain 1"/>
    <property type="match status" value="1"/>
</dbReference>
<keyword evidence="4" id="KW-0808">Transferase</keyword>
<dbReference type="Gene3D" id="3.80.10.10">
    <property type="entry name" value="Ribonuclease Inhibitor"/>
    <property type="match status" value="3"/>
</dbReference>
<keyword evidence="11 14" id="KW-0472">Membrane</keyword>
<feature type="domain" description="Protein kinase" evidence="16">
    <location>
        <begin position="689"/>
        <end position="986"/>
    </location>
</feature>
<sequence>MTYHKSHLLLLIKALFLITSLTNNATSSNRDAAILFRVKNTRIHDPSQKLDDWNNSSPNAPCNWTGVSCNHPNNDVVSINLSGFNIISSDFPADFCRISSLRNLDLSVNSLGGFINSDSISICSHLESLNVSSNSFVGNLPNFPVYFPNLTLLDFSYNNFSGEIPTSFLNLPKLQFLSLGSNLLNGSIPEFLSNLTELTQLILAVNPFLPSPLPKNIGRLNKLEILVASYTNLIGEIPDSIGNLISIKNLDLSENTLSGVIPDSIGGLKSAELIELFGNQLSGELPDTFSNLTSLIWFDASSNNLTGKIPESLAGLQLESLSLTDNLLEGNVPEILALNSKLNVLKLFNNKLSGPLPNFLGLNSELVEIDVSGNNLVGPLPSYLCSKKKLEQLILFNNGFSGSIPESYGECSSLTYVRIQENELSGELPDGIWSFNGVEHIELTNNKLEGFIPPSISTAKGLEQLLISGNKFSGEIPVEICSLKELRKVDLSMNRFSGELPICVNQLTNVQELHIQENMFTGEIPKGFSDLRELTELDLSENRFSGYIPAELGSLPVLTFLNLSNNLLSGEIPVELTKLKLNEFNVSNNRLRGKVPLSFNTDFFLSSLMGNPGLCSPNLKPLPPCSRSKPVSLVLVGVLSALSLILVLSLLWLFIKTKNFISFGGKSKGSWKITSFQRFGLEEEVLTSLTDEKLIGSGGSGRVYRLMLKSGQFVAAKRLWETKKLAESEEVFRSEVETLGRIRHGNIVKLLFSCINNDFKVLVYEYMENGSLGDVLYGEKAGVLLDWPTRFSIAVGAAQGLAYLHQDCVPPIVHRDVKSNNILLDEEFRPKVADFGLAKILQQDAEMGDQVMSRVAGSYGYIAPEYSYTMKVTEKSDVYSFGVVLLELITGKRPTDSSFGENKNIVKWVTEVALSSPEKGTEKATGSIDVASLDRLLDTRMDESSIEYEEVEKVLNVALSCTAELPVSRPSMRKVVELLKDRSNRFK</sequence>
<dbReference type="InterPro" id="IPR001611">
    <property type="entry name" value="Leu-rich_rpt"/>
</dbReference>
<dbReference type="Pfam" id="PF08263">
    <property type="entry name" value="LRRNT_2"/>
    <property type="match status" value="1"/>
</dbReference>
<dbReference type="InterPro" id="IPR000719">
    <property type="entry name" value="Prot_kinase_dom"/>
</dbReference>
<protein>
    <recommendedName>
        <fullName evidence="16">Protein kinase domain-containing protein</fullName>
    </recommendedName>
</protein>
<feature type="binding site" evidence="13">
    <location>
        <position position="717"/>
    </location>
    <ligand>
        <name>ATP</name>
        <dbReference type="ChEBI" id="CHEBI:30616"/>
    </ligand>
</feature>
<feature type="transmembrane region" description="Helical" evidence="14">
    <location>
        <begin position="631"/>
        <end position="655"/>
    </location>
</feature>
<accession>A0ABR0CKI5</accession>
<dbReference type="InterPro" id="IPR050647">
    <property type="entry name" value="Plant_LRR-RLKs"/>
</dbReference>
<comment type="caution">
    <text evidence="17">The sequence shown here is derived from an EMBL/GenBank/DDBJ whole genome shotgun (WGS) entry which is preliminary data.</text>
</comment>
<gene>
    <name evidence="17" type="ORF">RD792_016646</name>
</gene>
<feature type="chain" id="PRO_5046699515" description="Protein kinase domain-containing protein" evidence="15">
    <location>
        <begin position="23"/>
        <end position="987"/>
    </location>
</feature>
<feature type="signal peptide" evidence="15">
    <location>
        <begin position="1"/>
        <end position="22"/>
    </location>
</feature>
<dbReference type="InterPro" id="IPR013210">
    <property type="entry name" value="LRR_N_plant-typ"/>
</dbReference>
<keyword evidence="7 13" id="KW-0547">Nucleotide-binding</keyword>
<dbReference type="SMART" id="SM00220">
    <property type="entry name" value="S_TKc"/>
    <property type="match status" value="1"/>
</dbReference>
<name>A0ABR0CKI5_9LAMI</name>
<evidence type="ECO:0000313" key="18">
    <source>
        <dbReference type="Proteomes" id="UP001291926"/>
    </source>
</evidence>
<evidence type="ECO:0000313" key="17">
    <source>
        <dbReference type="EMBL" id="KAK4477425.1"/>
    </source>
</evidence>
<dbReference type="Proteomes" id="UP001291926">
    <property type="component" value="Unassembled WGS sequence"/>
</dbReference>
<dbReference type="InterPro" id="IPR017441">
    <property type="entry name" value="Protein_kinase_ATP_BS"/>
</dbReference>
<keyword evidence="12" id="KW-0325">Glycoprotein</keyword>
<evidence type="ECO:0000256" key="4">
    <source>
        <dbReference type="ARBA" id="ARBA00022679"/>
    </source>
</evidence>
<evidence type="ECO:0000256" key="6">
    <source>
        <dbReference type="ARBA" id="ARBA00022737"/>
    </source>
</evidence>
<keyword evidence="18" id="KW-1185">Reference proteome</keyword>
<evidence type="ECO:0000256" key="10">
    <source>
        <dbReference type="ARBA" id="ARBA00022989"/>
    </source>
</evidence>
<dbReference type="Pfam" id="PF00069">
    <property type="entry name" value="Pkinase"/>
    <property type="match status" value="1"/>
</dbReference>
<reference evidence="17 18" key="1">
    <citation type="journal article" date="2023" name="bioRxiv">
        <title>Genome report: Whole genome sequence and annotation of Penstemon davidsonii.</title>
        <authorList>
            <person name="Ostevik K.L."/>
            <person name="Alabady M."/>
            <person name="Zhang M."/>
            <person name="Rausher M.D."/>
        </authorList>
    </citation>
    <scope>NUCLEOTIDE SEQUENCE [LARGE SCALE GENOMIC DNA]</scope>
    <source>
        <strain evidence="17">DNT005</strain>
        <tissue evidence="17">Whole leaf</tissue>
    </source>
</reference>
<dbReference type="PROSITE" id="PS00108">
    <property type="entry name" value="PROTEIN_KINASE_ST"/>
    <property type="match status" value="1"/>
</dbReference>
<dbReference type="Pfam" id="PF00560">
    <property type="entry name" value="LRR_1"/>
    <property type="match status" value="5"/>
</dbReference>
<dbReference type="EMBL" id="JAYDYQ010002688">
    <property type="protein sequence ID" value="KAK4477425.1"/>
    <property type="molecule type" value="Genomic_DNA"/>
</dbReference>
<comment type="subcellular location">
    <subcellularLocation>
        <location evidence="1">Membrane</location>
    </subcellularLocation>
</comment>
<evidence type="ECO:0000259" key="16">
    <source>
        <dbReference type="PROSITE" id="PS50011"/>
    </source>
</evidence>
<keyword evidence="9 13" id="KW-0067">ATP-binding</keyword>
<keyword evidence="15" id="KW-0732">Signal</keyword>
<evidence type="ECO:0000256" key="7">
    <source>
        <dbReference type="ARBA" id="ARBA00022741"/>
    </source>
</evidence>
<dbReference type="PROSITE" id="PS00107">
    <property type="entry name" value="PROTEIN_KINASE_ATP"/>
    <property type="match status" value="1"/>
</dbReference>
<dbReference type="PROSITE" id="PS50011">
    <property type="entry name" value="PROTEIN_KINASE_DOM"/>
    <property type="match status" value="1"/>
</dbReference>
<dbReference type="PANTHER" id="PTHR48056:SF35">
    <property type="entry name" value="LRR RECEPTOR-LIKE SERINE_THREONINE-PROTEIN KINASE HSL2"/>
    <property type="match status" value="1"/>
</dbReference>
<dbReference type="SUPFAM" id="SSF56112">
    <property type="entry name" value="Protein kinase-like (PK-like)"/>
    <property type="match status" value="1"/>
</dbReference>
<evidence type="ECO:0000256" key="1">
    <source>
        <dbReference type="ARBA" id="ARBA00004370"/>
    </source>
</evidence>
<proteinExistence type="inferred from homology"/>
<evidence type="ECO:0000256" key="12">
    <source>
        <dbReference type="ARBA" id="ARBA00023180"/>
    </source>
</evidence>
<dbReference type="SUPFAM" id="SSF52058">
    <property type="entry name" value="L domain-like"/>
    <property type="match status" value="1"/>
</dbReference>